<feature type="compositionally biased region" description="Basic and acidic residues" evidence="1">
    <location>
        <begin position="1"/>
        <end position="20"/>
    </location>
</feature>
<evidence type="ECO:0000313" key="3">
    <source>
        <dbReference type="Proteomes" id="UP000594638"/>
    </source>
</evidence>
<protein>
    <submittedName>
        <fullName evidence="2">Uncharacterized protein</fullName>
    </submittedName>
</protein>
<comment type="caution">
    <text evidence="2">The sequence shown here is derived from an EMBL/GenBank/DDBJ whole genome shotgun (WGS) entry which is preliminary data.</text>
</comment>
<proteinExistence type="predicted"/>
<feature type="non-terminal residue" evidence="2">
    <location>
        <position position="1"/>
    </location>
</feature>
<dbReference type="EMBL" id="CACTIH010001605">
    <property type="protein sequence ID" value="CAA2962785.1"/>
    <property type="molecule type" value="Genomic_DNA"/>
</dbReference>
<keyword evidence="3" id="KW-1185">Reference proteome</keyword>
<reference evidence="2 3" key="1">
    <citation type="submission" date="2019-12" db="EMBL/GenBank/DDBJ databases">
        <authorList>
            <person name="Alioto T."/>
            <person name="Alioto T."/>
            <person name="Gomez Garrido J."/>
        </authorList>
    </citation>
    <scope>NUCLEOTIDE SEQUENCE [LARGE SCALE GENOMIC DNA]</scope>
</reference>
<evidence type="ECO:0000256" key="1">
    <source>
        <dbReference type="SAM" id="MobiDB-lite"/>
    </source>
</evidence>
<name>A0A8S0Q663_OLEEU</name>
<sequence length="170" mass="18247">PIKRPPDESESREGERESGAADRLFAPVCAPLAMGRVWAAGNKWPPPSSSSIVRRRLVKLARNTLPPPLPSSHPAWLSRAISSIWIRAGGWPAGGPHGGQAGGRQAGQLFSLSLSRSFASGTHARTHARTHTSGRARVLACAQSRLEPIRRVILSRARSLSLARLPPPAR</sequence>
<feature type="region of interest" description="Disordered" evidence="1">
    <location>
        <begin position="1"/>
        <end position="22"/>
    </location>
</feature>
<accession>A0A8S0Q663</accession>
<dbReference type="Proteomes" id="UP000594638">
    <property type="component" value="Unassembled WGS sequence"/>
</dbReference>
<evidence type="ECO:0000313" key="2">
    <source>
        <dbReference type="EMBL" id="CAA2962785.1"/>
    </source>
</evidence>
<dbReference type="Gramene" id="OE9A006875T1">
    <property type="protein sequence ID" value="OE9A006875C1"/>
    <property type="gene ID" value="OE9A006875"/>
</dbReference>
<organism evidence="2 3">
    <name type="scientific">Olea europaea subsp. europaea</name>
    <dbReference type="NCBI Taxonomy" id="158383"/>
    <lineage>
        <taxon>Eukaryota</taxon>
        <taxon>Viridiplantae</taxon>
        <taxon>Streptophyta</taxon>
        <taxon>Embryophyta</taxon>
        <taxon>Tracheophyta</taxon>
        <taxon>Spermatophyta</taxon>
        <taxon>Magnoliopsida</taxon>
        <taxon>eudicotyledons</taxon>
        <taxon>Gunneridae</taxon>
        <taxon>Pentapetalae</taxon>
        <taxon>asterids</taxon>
        <taxon>lamiids</taxon>
        <taxon>Lamiales</taxon>
        <taxon>Oleaceae</taxon>
        <taxon>Oleeae</taxon>
        <taxon>Olea</taxon>
    </lineage>
</organism>
<dbReference type="AlphaFoldDB" id="A0A8S0Q663"/>
<gene>
    <name evidence="2" type="ORF">OLEA9_A006875</name>
</gene>